<evidence type="ECO:0000313" key="8">
    <source>
        <dbReference type="Proteomes" id="UP001144204"/>
    </source>
</evidence>
<evidence type="ECO:0000256" key="4">
    <source>
        <dbReference type="ARBA" id="ARBA00022989"/>
    </source>
</evidence>
<sequence length="446" mass="48660">MNLNSRKLSLIGTLSISITSIAPTGAMAFNTPLVARFAKTNTPLSFIFGAFAILLIGGCFAMMAHQTSQSGSVYAYNRKALGERAGFVTGWILMLVYICGGAGFAGESANFVNVFLNQFNVHIPVNYLAIFLIIFMWIISLVGIKVTSIISLVVESISILIVLVLCSIIIIHGGQNGLTTQPITHIHSISGISQGIVYVIICFAGFEESTTLTARIQHPKKIVPLTIIISIISVALFFILVSYTEVMGFGLNGMNAFMNSASPLNDLATAYAGKNMATIIDLATMISAVASFLGIMNACSYMFYALAKQHYLPKKLSYFPNQYNSPHRAVNLTAIIYLILYLLIGIPFGSQAIYSNLMDIAGIGFMLVYILVCVGVIAYFKKQHRFNIFKHGLVPILSIVILLFPLFSSLAASSNFPMNLYPIFIIVWVIVGTLISKRISSIYNQE</sequence>
<dbReference type="AlphaFoldDB" id="A0A9W6B1Z2"/>
<dbReference type="EMBL" id="BRPL01000002">
    <property type="protein sequence ID" value="GLB46649.1"/>
    <property type="molecule type" value="Genomic_DNA"/>
</dbReference>
<feature type="transmembrane region" description="Helical" evidence="6">
    <location>
        <begin position="360"/>
        <end position="380"/>
    </location>
</feature>
<feature type="transmembrane region" description="Helical" evidence="6">
    <location>
        <begin position="328"/>
        <end position="348"/>
    </location>
</feature>
<feature type="transmembrane region" description="Helical" evidence="6">
    <location>
        <begin position="282"/>
        <end position="307"/>
    </location>
</feature>
<protein>
    <submittedName>
        <fullName evidence="7">Amino acid transporter</fullName>
    </submittedName>
</protein>
<feature type="transmembrane region" description="Helical" evidence="6">
    <location>
        <begin position="392"/>
        <end position="412"/>
    </location>
</feature>
<feature type="transmembrane region" description="Helical" evidence="6">
    <location>
        <begin position="418"/>
        <end position="436"/>
    </location>
</feature>
<keyword evidence="5 6" id="KW-0472">Membrane</keyword>
<keyword evidence="3 6" id="KW-0812">Transmembrane</keyword>
<feature type="transmembrane region" description="Helical" evidence="6">
    <location>
        <begin position="222"/>
        <end position="243"/>
    </location>
</feature>
<dbReference type="InterPro" id="IPR002293">
    <property type="entry name" value="AA/rel_permease1"/>
</dbReference>
<dbReference type="RefSeq" id="WP_286136112.1">
    <property type="nucleotide sequence ID" value="NZ_BRPL01000002.1"/>
</dbReference>
<comment type="caution">
    <text evidence="7">The sequence shown here is derived from an EMBL/GenBank/DDBJ whole genome shotgun (WGS) entry which is preliminary data.</text>
</comment>
<evidence type="ECO:0000256" key="2">
    <source>
        <dbReference type="ARBA" id="ARBA00022475"/>
    </source>
</evidence>
<dbReference type="PANTHER" id="PTHR42770:SF11">
    <property type="entry name" value="INNER MEMBRANE TRANSPORT PROTEIN YBAT"/>
    <property type="match status" value="1"/>
</dbReference>
<evidence type="ECO:0000256" key="3">
    <source>
        <dbReference type="ARBA" id="ARBA00022692"/>
    </source>
</evidence>
<dbReference type="PIRSF" id="PIRSF006060">
    <property type="entry name" value="AA_transporter"/>
    <property type="match status" value="1"/>
</dbReference>
<evidence type="ECO:0000256" key="5">
    <source>
        <dbReference type="ARBA" id="ARBA00023136"/>
    </source>
</evidence>
<comment type="subcellular location">
    <subcellularLocation>
        <location evidence="1">Cell membrane</location>
        <topology evidence="1">Multi-pass membrane protein</topology>
    </subcellularLocation>
</comment>
<feature type="transmembrane region" description="Helical" evidence="6">
    <location>
        <begin position="85"/>
        <end position="105"/>
    </location>
</feature>
<dbReference type="InterPro" id="IPR050367">
    <property type="entry name" value="APC_superfamily"/>
</dbReference>
<accession>A0A9W6B1Z2</accession>
<dbReference type="GO" id="GO:0005886">
    <property type="term" value="C:plasma membrane"/>
    <property type="evidence" value="ECO:0007669"/>
    <property type="project" value="UniProtKB-SubCell"/>
</dbReference>
<dbReference type="Pfam" id="PF13520">
    <property type="entry name" value="AA_permease_2"/>
    <property type="match status" value="1"/>
</dbReference>
<keyword evidence="4 6" id="KW-1133">Transmembrane helix</keyword>
<name>A0A9W6B1Z2_9LACO</name>
<evidence type="ECO:0000256" key="6">
    <source>
        <dbReference type="SAM" id="Phobius"/>
    </source>
</evidence>
<dbReference type="GO" id="GO:0022857">
    <property type="term" value="F:transmembrane transporter activity"/>
    <property type="evidence" value="ECO:0007669"/>
    <property type="project" value="InterPro"/>
</dbReference>
<dbReference type="PANTHER" id="PTHR42770">
    <property type="entry name" value="AMINO ACID TRANSPORTER-RELATED"/>
    <property type="match status" value="1"/>
</dbReference>
<organism evidence="7 8">
    <name type="scientific">Philodulcilactobacillus myokoensis</name>
    <dbReference type="NCBI Taxonomy" id="2929573"/>
    <lineage>
        <taxon>Bacteria</taxon>
        <taxon>Bacillati</taxon>
        <taxon>Bacillota</taxon>
        <taxon>Bacilli</taxon>
        <taxon>Lactobacillales</taxon>
        <taxon>Lactobacillaceae</taxon>
        <taxon>Philodulcilactobacillus</taxon>
    </lineage>
</organism>
<gene>
    <name evidence="7" type="ORF">WR164_06280</name>
</gene>
<keyword evidence="8" id="KW-1185">Reference proteome</keyword>
<evidence type="ECO:0000256" key="1">
    <source>
        <dbReference type="ARBA" id="ARBA00004651"/>
    </source>
</evidence>
<reference evidence="7" key="1">
    <citation type="submission" date="2022-07" db="EMBL/GenBank/DDBJ databases">
        <authorList>
            <person name="Kouya T."/>
            <person name="Ishiyama Y."/>
        </authorList>
    </citation>
    <scope>NUCLEOTIDE SEQUENCE</scope>
    <source>
        <strain evidence="7">WR16-4</strain>
    </source>
</reference>
<feature type="transmembrane region" description="Helical" evidence="6">
    <location>
        <begin position="44"/>
        <end position="64"/>
    </location>
</feature>
<feature type="transmembrane region" description="Helical" evidence="6">
    <location>
        <begin position="186"/>
        <end position="206"/>
    </location>
</feature>
<evidence type="ECO:0000313" key="7">
    <source>
        <dbReference type="EMBL" id="GLB46649.1"/>
    </source>
</evidence>
<dbReference type="Proteomes" id="UP001144204">
    <property type="component" value="Unassembled WGS sequence"/>
</dbReference>
<keyword evidence="2" id="KW-1003">Cell membrane</keyword>
<proteinExistence type="predicted"/>
<feature type="transmembrane region" description="Helical" evidence="6">
    <location>
        <begin position="125"/>
        <end position="144"/>
    </location>
</feature>
<reference evidence="7" key="2">
    <citation type="journal article" date="2023" name="PLoS ONE">
        <title>Philodulcilactobacillus myokoensis gen. nov., sp. nov., a fructophilic, acidophilic, and agar-phobic lactic acid bacterium isolated from fermented vegetable extracts.</title>
        <authorList>
            <person name="Kouya T."/>
            <person name="Ishiyama Y."/>
            <person name="Ohashi S."/>
            <person name="Kumakubo R."/>
            <person name="Yamazaki T."/>
            <person name="Otaki T."/>
        </authorList>
    </citation>
    <scope>NUCLEOTIDE SEQUENCE</scope>
    <source>
        <strain evidence="7">WR16-4</strain>
    </source>
</reference>
<feature type="transmembrane region" description="Helical" evidence="6">
    <location>
        <begin position="156"/>
        <end position="174"/>
    </location>
</feature>
<dbReference type="Gene3D" id="1.20.1740.10">
    <property type="entry name" value="Amino acid/polyamine transporter I"/>
    <property type="match status" value="1"/>
</dbReference>